<reference evidence="3" key="1">
    <citation type="journal article" date="2015" name="PeerJ">
        <title>First genomic representation of candidate bacterial phylum KSB3 points to enhanced environmental sensing as a trigger of wastewater bulking.</title>
        <authorList>
            <person name="Sekiguchi Y."/>
            <person name="Ohashi A."/>
            <person name="Parks D.H."/>
            <person name="Yamauchi T."/>
            <person name="Tyson G.W."/>
            <person name="Hugenholtz P."/>
        </authorList>
    </citation>
    <scope>NUCLEOTIDE SEQUENCE [LARGE SCALE GENOMIC DNA]</scope>
</reference>
<dbReference type="GO" id="GO:0009691">
    <property type="term" value="P:cytokinin biosynthetic process"/>
    <property type="evidence" value="ECO:0007669"/>
    <property type="project" value="UniProtKB-UniRule"/>
</dbReference>
<dbReference type="SUPFAM" id="SSF102405">
    <property type="entry name" value="MCP/YpsA-like"/>
    <property type="match status" value="1"/>
</dbReference>
<keyword evidence="2" id="KW-0378">Hydrolase</keyword>
<dbReference type="AlphaFoldDB" id="A0A081BW96"/>
<dbReference type="PANTHER" id="PTHR31223:SF70">
    <property type="entry name" value="LOG FAMILY PROTEIN YJL055W"/>
    <property type="match status" value="1"/>
</dbReference>
<protein>
    <recommendedName>
        <fullName evidence="2">Cytokinin riboside 5'-monophosphate phosphoribohydrolase</fullName>
        <ecNumber evidence="2">3.2.2.n1</ecNumber>
    </recommendedName>
</protein>
<evidence type="ECO:0000313" key="4">
    <source>
        <dbReference type="Proteomes" id="UP000030661"/>
    </source>
</evidence>
<dbReference type="Pfam" id="PF03641">
    <property type="entry name" value="Lysine_decarbox"/>
    <property type="match status" value="1"/>
</dbReference>
<dbReference type="NCBIfam" id="TIGR00730">
    <property type="entry name" value="Rossman fold protein, TIGR00730 family"/>
    <property type="match status" value="1"/>
</dbReference>
<comment type="similarity">
    <text evidence="1 2">Belongs to the LOG family.</text>
</comment>
<proteinExistence type="inferred from homology"/>
<dbReference type="PANTHER" id="PTHR31223">
    <property type="entry name" value="LOG FAMILY PROTEIN YJL055W"/>
    <property type="match status" value="1"/>
</dbReference>
<dbReference type="InterPro" id="IPR005269">
    <property type="entry name" value="LOG"/>
</dbReference>
<accession>A0A081BW96</accession>
<dbReference type="EC" id="3.2.2.n1" evidence="2"/>
<keyword evidence="2" id="KW-0203">Cytokinin biosynthesis</keyword>
<dbReference type="GO" id="GO:0005829">
    <property type="term" value="C:cytosol"/>
    <property type="evidence" value="ECO:0007669"/>
    <property type="project" value="TreeGrafter"/>
</dbReference>
<name>A0A081BW96_VECG1</name>
<dbReference type="Gene3D" id="3.40.50.450">
    <property type="match status" value="1"/>
</dbReference>
<evidence type="ECO:0000256" key="1">
    <source>
        <dbReference type="ARBA" id="ARBA00006763"/>
    </source>
</evidence>
<dbReference type="GO" id="GO:0016799">
    <property type="term" value="F:hydrolase activity, hydrolyzing N-glycosyl compounds"/>
    <property type="evidence" value="ECO:0007669"/>
    <property type="project" value="TreeGrafter"/>
</dbReference>
<dbReference type="eggNOG" id="COG1611">
    <property type="taxonomic scope" value="Bacteria"/>
</dbReference>
<dbReference type="EMBL" id="DF820465">
    <property type="protein sequence ID" value="GAK56601.1"/>
    <property type="molecule type" value="Genomic_DNA"/>
</dbReference>
<gene>
    <name evidence="3" type="ORF">U27_03563</name>
</gene>
<organism evidence="3">
    <name type="scientific">Vecturithrix granuli</name>
    <dbReference type="NCBI Taxonomy" id="1499967"/>
    <lineage>
        <taxon>Bacteria</taxon>
        <taxon>Candidatus Moduliflexota</taxon>
        <taxon>Candidatus Vecturitrichia</taxon>
        <taxon>Candidatus Vecturitrichales</taxon>
        <taxon>Candidatus Vecturitrichaceae</taxon>
        <taxon>Candidatus Vecturithrix</taxon>
    </lineage>
</organism>
<evidence type="ECO:0000313" key="3">
    <source>
        <dbReference type="EMBL" id="GAK56601.1"/>
    </source>
</evidence>
<dbReference type="InterPro" id="IPR031100">
    <property type="entry name" value="LOG_fam"/>
</dbReference>
<dbReference type="STRING" id="1499967.U27_03563"/>
<keyword evidence="4" id="KW-1185">Reference proteome</keyword>
<evidence type="ECO:0000256" key="2">
    <source>
        <dbReference type="RuleBase" id="RU363015"/>
    </source>
</evidence>
<dbReference type="HOGENOM" id="CLU_058336_4_2_0"/>
<dbReference type="Proteomes" id="UP000030661">
    <property type="component" value="Unassembled WGS sequence"/>
</dbReference>
<sequence>MKRICVFCGSSPGTKSEYVKMAKALGQEFVKRHIGLVYGGGRLGMMGALSKTIYQQGGEVIGIIPEELAKKNVAFTDLSDLRVVGSMHERKALMAELSDGFIALPGGLGTIEEIFEVITWAQLSIHQKPCGFLNAAHYYDKLIDFLDYAVEQQFIEIAYRKMIVIEDHPDALLEQFETYQPPQLDKAEWALGLLES</sequence>